<reference evidence="8" key="1">
    <citation type="submission" date="2021-02" db="EMBL/GenBank/DDBJ databases">
        <authorList>
            <person name="Steward A R."/>
        </authorList>
    </citation>
    <scope>NUCLEOTIDE SEQUENCE</scope>
</reference>
<evidence type="ECO:0000313" key="8">
    <source>
        <dbReference type="EMBL" id="CAF4890629.1"/>
    </source>
</evidence>
<feature type="compositionally biased region" description="Low complexity" evidence="6">
    <location>
        <begin position="174"/>
        <end position="184"/>
    </location>
</feature>
<evidence type="ECO:0000313" key="9">
    <source>
        <dbReference type="Proteomes" id="UP000663880"/>
    </source>
</evidence>
<feature type="domain" description="Myb/SANT-like DNA-binding" evidence="7">
    <location>
        <begin position="8"/>
        <end position="79"/>
    </location>
</feature>
<organism evidence="8 9">
    <name type="scientific">Pieris macdunnoughi</name>
    <dbReference type="NCBI Taxonomy" id="345717"/>
    <lineage>
        <taxon>Eukaryota</taxon>
        <taxon>Metazoa</taxon>
        <taxon>Ecdysozoa</taxon>
        <taxon>Arthropoda</taxon>
        <taxon>Hexapoda</taxon>
        <taxon>Insecta</taxon>
        <taxon>Pterygota</taxon>
        <taxon>Neoptera</taxon>
        <taxon>Endopterygota</taxon>
        <taxon>Lepidoptera</taxon>
        <taxon>Glossata</taxon>
        <taxon>Ditrysia</taxon>
        <taxon>Papilionoidea</taxon>
        <taxon>Pieridae</taxon>
        <taxon>Pierinae</taxon>
        <taxon>Pieris</taxon>
    </lineage>
</organism>
<keyword evidence="3" id="KW-0805">Transcription regulation</keyword>
<evidence type="ECO:0000259" key="7">
    <source>
        <dbReference type="Pfam" id="PF13873"/>
    </source>
</evidence>
<dbReference type="Proteomes" id="UP000663880">
    <property type="component" value="Unassembled WGS sequence"/>
</dbReference>
<evidence type="ECO:0000256" key="5">
    <source>
        <dbReference type="ARBA" id="ARBA00025466"/>
    </source>
</evidence>
<feature type="compositionally biased region" description="Polar residues" evidence="6">
    <location>
        <begin position="185"/>
        <end position="195"/>
    </location>
</feature>
<dbReference type="GO" id="GO:0005634">
    <property type="term" value="C:nucleus"/>
    <property type="evidence" value="ECO:0007669"/>
    <property type="project" value="TreeGrafter"/>
</dbReference>
<sequence>MSESTNRRVTYRQLEHLWEFLNKNREILSGYNKTARAREFSRRMWEEIAIGLNAHGDGAVKDCKAWNKYWNDYKSKLKKLAHLNRLSRDKTGGGKPVTKEISDLEQKFLSILGEDFGSGLPQIRVEPFIATQSLPDTNTDFTDSILAVSDWVISHTNCIEPQPSEITNHPPPLTSTLLPVPSTSHQRQQSTTGSQRPPRAETSHRRRATRNRQISAQAARQALIEEAQKQTKLKEEKLELWRRLVKDINEIKDILKAGYFKLKMLIHKKTIV</sequence>
<gene>
    <name evidence="8" type="ORF">PMACD_LOCUS10421</name>
</gene>
<dbReference type="EMBL" id="CAJOBZ010000031">
    <property type="protein sequence ID" value="CAF4890629.1"/>
    <property type="molecule type" value="Genomic_DNA"/>
</dbReference>
<feature type="region of interest" description="Disordered" evidence="6">
    <location>
        <begin position="162"/>
        <end position="219"/>
    </location>
</feature>
<dbReference type="Pfam" id="PF13873">
    <property type="entry name" value="Myb_DNA-bind_5"/>
    <property type="match status" value="1"/>
</dbReference>
<dbReference type="InterPro" id="IPR028002">
    <property type="entry name" value="Myb_DNA-bind_5"/>
</dbReference>
<proteinExistence type="predicted"/>
<evidence type="ECO:0000256" key="4">
    <source>
        <dbReference type="ARBA" id="ARBA00023163"/>
    </source>
</evidence>
<evidence type="ECO:0000256" key="1">
    <source>
        <dbReference type="ARBA" id="ARBA00011764"/>
    </source>
</evidence>
<evidence type="ECO:0000256" key="6">
    <source>
        <dbReference type="SAM" id="MobiDB-lite"/>
    </source>
</evidence>
<comment type="subunit">
    <text evidence="1">Self-associates forming complexes of several hundred monomers.</text>
</comment>
<dbReference type="PANTHER" id="PTHR23098:SF16">
    <property type="entry name" value="REGULATORY PROTEIN ZESTE"/>
    <property type="match status" value="1"/>
</dbReference>
<dbReference type="OrthoDB" id="7247196at2759"/>
<keyword evidence="9" id="KW-1185">Reference proteome</keyword>
<accession>A0A821UI22</accession>
<comment type="caution">
    <text evidence="8">The sequence shown here is derived from an EMBL/GenBank/DDBJ whole genome shotgun (WGS) entry which is preliminary data.</text>
</comment>
<name>A0A821UI22_9NEOP</name>
<comment type="function">
    <text evidence="5">Involved in transvection phenomena (= synapsis-dependent gene expression), where the synaptic pairing of chromosomes carrying genes with which zeste interacts influences the expression of these genes. Zeste binds to DNA and stimulates transcription from a nearby promoter.</text>
</comment>
<evidence type="ECO:0000256" key="3">
    <source>
        <dbReference type="ARBA" id="ARBA00023015"/>
    </source>
</evidence>
<protein>
    <recommendedName>
        <fullName evidence="2">Regulatory protein zeste</fullName>
    </recommendedName>
</protein>
<keyword evidence="4" id="KW-0804">Transcription</keyword>
<evidence type="ECO:0000256" key="2">
    <source>
        <dbReference type="ARBA" id="ARBA00016807"/>
    </source>
</evidence>
<dbReference type="PANTHER" id="PTHR23098">
    <property type="entry name" value="AGAP001331-PA-RELATED"/>
    <property type="match status" value="1"/>
</dbReference>
<dbReference type="AlphaFoldDB" id="A0A821UI22"/>